<accession>A0ACC0LST6</accession>
<organism evidence="1 2">
    <name type="scientific">Rhododendron molle</name>
    <name type="common">Chinese azalea</name>
    <name type="synonym">Azalea mollis</name>
    <dbReference type="NCBI Taxonomy" id="49168"/>
    <lineage>
        <taxon>Eukaryota</taxon>
        <taxon>Viridiplantae</taxon>
        <taxon>Streptophyta</taxon>
        <taxon>Embryophyta</taxon>
        <taxon>Tracheophyta</taxon>
        <taxon>Spermatophyta</taxon>
        <taxon>Magnoliopsida</taxon>
        <taxon>eudicotyledons</taxon>
        <taxon>Gunneridae</taxon>
        <taxon>Pentapetalae</taxon>
        <taxon>asterids</taxon>
        <taxon>Ericales</taxon>
        <taxon>Ericaceae</taxon>
        <taxon>Ericoideae</taxon>
        <taxon>Rhodoreae</taxon>
        <taxon>Rhododendron</taxon>
    </lineage>
</organism>
<comment type="caution">
    <text evidence="1">The sequence shown here is derived from an EMBL/GenBank/DDBJ whole genome shotgun (WGS) entry which is preliminary data.</text>
</comment>
<keyword evidence="2" id="KW-1185">Reference proteome</keyword>
<proteinExistence type="predicted"/>
<evidence type="ECO:0000313" key="1">
    <source>
        <dbReference type="EMBL" id="KAI8531399.1"/>
    </source>
</evidence>
<dbReference type="Proteomes" id="UP001062846">
    <property type="component" value="Chromosome 11"/>
</dbReference>
<dbReference type="EMBL" id="CM046398">
    <property type="protein sequence ID" value="KAI8531399.1"/>
    <property type="molecule type" value="Genomic_DNA"/>
</dbReference>
<gene>
    <name evidence="1" type="ORF">RHMOL_Rhmol11G0133400</name>
</gene>
<sequence>MEAKVVGARGGREATEEKAANPKARVARTKSAFTSLVPPKRKVVKKMMWDSMVQAIVYCFRSINKKKNNNNNNNNKKCKSKIFSA</sequence>
<name>A0ACC0LST6_RHOML</name>
<evidence type="ECO:0000313" key="2">
    <source>
        <dbReference type="Proteomes" id="UP001062846"/>
    </source>
</evidence>
<reference evidence="1" key="1">
    <citation type="submission" date="2022-02" db="EMBL/GenBank/DDBJ databases">
        <title>Plant Genome Project.</title>
        <authorList>
            <person name="Zhang R.-G."/>
        </authorList>
    </citation>
    <scope>NUCLEOTIDE SEQUENCE</scope>
    <source>
        <strain evidence="1">AT1</strain>
    </source>
</reference>
<protein>
    <submittedName>
        <fullName evidence="1">Uncharacterized protein</fullName>
    </submittedName>
</protein>